<reference evidence="2" key="1">
    <citation type="journal article" date="2021" name="Sci. Adv.">
        <title>The American lobster genome reveals insights on longevity, neural, and immune adaptations.</title>
        <authorList>
            <person name="Polinski J.M."/>
            <person name="Zimin A.V."/>
            <person name="Clark K.F."/>
            <person name="Kohn A.B."/>
            <person name="Sadowski N."/>
            <person name="Timp W."/>
            <person name="Ptitsyn A."/>
            <person name="Khanna P."/>
            <person name="Romanova D.Y."/>
            <person name="Williams P."/>
            <person name="Greenwood S.J."/>
            <person name="Moroz L.L."/>
            <person name="Walt D.R."/>
            <person name="Bodnar A.G."/>
        </authorList>
    </citation>
    <scope>NUCLEOTIDE SEQUENCE</scope>
    <source>
        <strain evidence="2">GMGI-L3</strain>
    </source>
</reference>
<dbReference type="PROSITE" id="PS51257">
    <property type="entry name" value="PROKAR_LIPOPROTEIN"/>
    <property type="match status" value="1"/>
</dbReference>
<organism evidence="2 3">
    <name type="scientific">Homarus americanus</name>
    <name type="common">American lobster</name>
    <dbReference type="NCBI Taxonomy" id="6706"/>
    <lineage>
        <taxon>Eukaryota</taxon>
        <taxon>Metazoa</taxon>
        <taxon>Ecdysozoa</taxon>
        <taxon>Arthropoda</taxon>
        <taxon>Crustacea</taxon>
        <taxon>Multicrustacea</taxon>
        <taxon>Malacostraca</taxon>
        <taxon>Eumalacostraca</taxon>
        <taxon>Eucarida</taxon>
        <taxon>Decapoda</taxon>
        <taxon>Pleocyemata</taxon>
        <taxon>Astacidea</taxon>
        <taxon>Nephropoidea</taxon>
        <taxon>Nephropidae</taxon>
        <taxon>Homarus</taxon>
    </lineage>
</organism>
<feature type="signal peptide" evidence="1">
    <location>
        <begin position="1"/>
        <end position="18"/>
    </location>
</feature>
<dbReference type="AlphaFoldDB" id="A0A8J5K4C9"/>
<accession>A0A8J5K4C9</accession>
<evidence type="ECO:0000313" key="3">
    <source>
        <dbReference type="Proteomes" id="UP000747542"/>
    </source>
</evidence>
<dbReference type="Proteomes" id="UP000747542">
    <property type="component" value="Unassembled WGS sequence"/>
</dbReference>
<feature type="chain" id="PRO_5035302032" evidence="1">
    <location>
        <begin position="19"/>
        <end position="99"/>
    </location>
</feature>
<keyword evidence="1" id="KW-0732">Signal</keyword>
<sequence>MKSCIILLVFSLAACVLSEPSPHHIPGHKCNPCVPADCKPVTPCAFGITKDTCDCCDICRTKFRDSHAHCHDPHAEDHAEFDHHHTEHEEYCREQGHRP</sequence>
<name>A0A8J5K4C9_HOMAM</name>
<evidence type="ECO:0000313" key="2">
    <source>
        <dbReference type="EMBL" id="KAG7164679.1"/>
    </source>
</evidence>
<proteinExistence type="predicted"/>
<gene>
    <name evidence="2" type="ORF">Hamer_G005069</name>
</gene>
<comment type="caution">
    <text evidence="2">The sequence shown here is derived from an EMBL/GenBank/DDBJ whole genome shotgun (WGS) entry which is preliminary data.</text>
</comment>
<keyword evidence="3" id="KW-1185">Reference proteome</keyword>
<protein>
    <submittedName>
        <fullName evidence="2">Uncharacterized protein</fullName>
    </submittedName>
</protein>
<evidence type="ECO:0000256" key="1">
    <source>
        <dbReference type="SAM" id="SignalP"/>
    </source>
</evidence>
<dbReference type="EMBL" id="JAHLQT010024959">
    <property type="protein sequence ID" value="KAG7164679.1"/>
    <property type="molecule type" value="Genomic_DNA"/>
</dbReference>